<feature type="transmembrane region" description="Helical" evidence="7">
    <location>
        <begin position="279"/>
        <end position="303"/>
    </location>
</feature>
<evidence type="ECO:0000256" key="2">
    <source>
        <dbReference type="ARBA" id="ARBA00005236"/>
    </source>
</evidence>
<keyword evidence="5 7" id="KW-1133">Transmembrane helix</keyword>
<evidence type="ECO:0000256" key="6">
    <source>
        <dbReference type="ARBA" id="ARBA00023136"/>
    </source>
</evidence>
<dbReference type="Proteomes" id="UP000248054">
    <property type="component" value="Unassembled WGS sequence"/>
</dbReference>
<dbReference type="Pfam" id="PF02687">
    <property type="entry name" value="FtsX"/>
    <property type="match status" value="1"/>
</dbReference>
<evidence type="ECO:0000256" key="5">
    <source>
        <dbReference type="ARBA" id="ARBA00022989"/>
    </source>
</evidence>
<comment type="similarity">
    <text evidence="2">Belongs to the ABC-4 integral membrane protein family. LolC/E subfamily.</text>
</comment>
<proteinExistence type="inferred from homology"/>
<evidence type="ECO:0000313" key="10">
    <source>
        <dbReference type="EMBL" id="PYE80104.1"/>
    </source>
</evidence>
<feature type="domain" description="MacB-like periplasmic core" evidence="9">
    <location>
        <begin position="32"/>
        <end position="220"/>
    </location>
</feature>
<dbReference type="InterPro" id="IPR025857">
    <property type="entry name" value="MacB_PCD"/>
</dbReference>
<dbReference type="GO" id="GO:0044874">
    <property type="term" value="P:lipoprotein localization to outer membrane"/>
    <property type="evidence" value="ECO:0007669"/>
    <property type="project" value="TreeGrafter"/>
</dbReference>
<evidence type="ECO:0000259" key="8">
    <source>
        <dbReference type="Pfam" id="PF02687"/>
    </source>
</evidence>
<feature type="domain" description="ABC3 transporter permease C-terminal" evidence="8">
    <location>
        <begin position="281"/>
        <end position="405"/>
    </location>
</feature>
<feature type="transmembrane region" description="Helical" evidence="7">
    <location>
        <begin position="27"/>
        <end position="52"/>
    </location>
</feature>
<comment type="subcellular location">
    <subcellularLocation>
        <location evidence="1">Cell membrane</location>
        <topology evidence="1">Multi-pass membrane protein</topology>
    </subcellularLocation>
</comment>
<evidence type="ECO:0000256" key="3">
    <source>
        <dbReference type="ARBA" id="ARBA00022475"/>
    </source>
</evidence>
<dbReference type="Pfam" id="PF12704">
    <property type="entry name" value="MacB_PCD"/>
    <property type="match status" value="1"/>
</dbReference>
<keyword evidence="3" id="KW-1003">Cell membrane</keyword>
<dbReference type="PANTHER" id="PTHR30489:SF0">
    <property type="entry name" value="LIPOPROTEIN-RELEASING SYSTEM TRANSMEMBRANE PROTEIN LOLE"/>
    <property type="match status" value="1"/>
</dbReference>
<comment type="caution">
    <text evidence="10">The sequence shown here is derived from an EMBL/GenBank/DDBJ whole genome shotgun (WGS) entry which is preliminary data.</text>
</comment>
<gene>
    <name evidence="10" type="ORF">DFQ11_10774</name>
</gene>
<dbReference type="InterPro" id="IPR051447">
    <property type="entry name" value="Lipoprotein-release_system"/>
</dbReference>
<organism evidence="10 11">
    <name type="scientific">Winogradskyella epiphytica</name>
    <dbReference type="NCBI Taxonomy" id="262005"/>
    <lineage>
        <taxon>Bacteria</taxon>
        <taxon>Pseudomonadati</taxon>
        <taxon>Bacteroidota</taxon>
        <taxon>Flavobacteriia</taxon>
        <taxon>Flavobacteriales</taxon>
        <taxon>Flavobacteriaceae</taxon>
        <taxon>Winogradskyella</taxon>
    </lineage>
</organism>
<keyword evidence="11" id="KW-1185">Reference proteome</keyword>
<evidence type="ECO:0000256" key="4">
    <source>
        <dbReference type="ARBA" id="ARBA00022692"/>
    </source>
</evidence>
<dbReference type="EMBL" id="QJTD01000007">
    <property type="protein sequence ID" value="PYE80104.1"/>
    <property type="molecule type" value="Genomic_DNA"/>
</dbReference>
<feature type="transmembrane region" description="Helical" evidence="7">
    <location>
        <begin position="324"/>
        <end position="350"/>
    </location>
</feature>
<evidence type="ECO:0000313" key="11">
    <source>
        <dbReference type="Proteomes" id="UP000248054"/>
    </source>
</evidence>
<evidence type="ECO:0000259" key="9">
    <source>
        <dbReference type="Pfam" id="PF12704"/>
    </source>
</evidence>
<dbReference type="AlphaFoldDB" id="A0A2V4XWV1"/>
<keyword evidence="10" id="KW-0449">Lipoprotein</keyword>
<keyword evidence="4 7" id="KW-0812">Transmembrane</keyword>
<evidence type="ECO:0000256" key="1">
    <source>
        <dbReference type="ARBA" id="ARBA00004651"/>
    </source>
</evidence>
<dbReference type="PANTHER" id="PTHR30489">
    <property type="entry name" value="LIPOPROTEIN-RELEASING SYSTEM TRANSMEMBRANE PROTEIN LOLE"/>
    <property type="match status" value="1"/>
</dbReference>
<dbReference type="GO" id="GO:0098797">
    <property type="term" value="C:plasma membrane protein complex"/>
    <property type="evidence" value="ECO:0007669"/>
    <property type="project" value="TreeGrafter"/>
</dbReference>
<protein>
    <submittedName>
        <fullName evidence="10">Lipoprotein-releasing system permease protein</fullName>
    </submittedName>
</protein>
<reference evidence="10 11" key="1">
    <citation type="submission" date="2018-06" db="EMBL/GenBank/DDBJ databases">
        <title>Genomic Encyclopedia of Type Strains, Phase III (KMG-III): the genomes of soil and plant-associated and newly described type strains.</title>
        <authorList>
            <person name="Whitman W."/>
        </authorList>
    </citation>
    <scope>NUCLEOTIDE SEQUENCE [LARGE SCALE GENOMIC DNA]</scope>
    <source>
        <strain evidence="10 11">CECT 7945</strain>
    </source>
</reference>
<sequence length="412" mass="46609">MNLNFELFIAKRIIGNKTYKSSVSAPIIKIGIAAIAIGIIVMLIAIATGLGLQQKIRDKVAAFNGHIEITNYDTNASDESQVPISRNQEFYPDFNEVQGVKHVQGVAQKFAVIRTETDFEGVVVKGVGADYNWEYFEEFLVDGRLPDFTKERNEEILISSYLANRLGFKVGDKFQTAFGEDLVKLPRIINYEVVGIYNSGFQELDEKFCIADLRHIQRLNKWNEDQIGSFEVFIDDFAKIDQKTNEIYRAIPSLMNATSITRKHYAIFEWIKIFDNNTYGIIAIMIVVAGINMITALLVLILERTQMIGILKALGSSNWTIRKVFLYNAAYLIGLGLLWGNAIGLGLLFIQKYFKLFPLNPDTYYVTNAPVYISMDYILLLNIGTFIACLLMLLIPSIIISKISPVKSIRFD</sequence>
<name>A0A2V4XWV1_9FLAO</name>
<dbReference type="InterPro" id="IPR003838">
    <property type="entry name" value="ABC3_permease_C"/>
</dbReference>
<feature type="transmembrane region" description="Helical" evidence="7">
    <location>
        <begin position="377"/>
        <end position="400"/>
    </location>
</feature>
<evidence type="ECO:0000256" key="7">
    <source>
        <dbReference type="SAM" id="Phobius"/>
    </source>
</evidence>
<accession>A0A2V4XWV1</accession>
<keyword evidence="6 7" id="KW-0472">Membrane</keyword>